<dbReference type="EMBL" id="CANL01000078">
    <property type="protein sequence ID" value="CCM65523.1"/>
    <property type="molecule type" value="Genomic_DNA"/>
</dbReference>
<organism evidence="2 3">
    <name type="scientific">Candidatus Neomicrothrix parvicella RN1</name>
    <dbReference type="NCBI Taxonomy" id="1229780"/>
    <lineage>
        <taxon>Bacteria</taxon>
        <taxon>Bacillati</taxon>
        <taxon>Actinomycetota</taxon>
        <taxon>Acidimicrobiia</taxon>
        <taxon>Acidimicrobiales</taxon>
        <taxon>Microthrixaceae</taxon>
        <taxon>Candidatus Neomicrothrix</taxon>
    </lineage>
</organism>
<comment type="caution">
    <text evidence="2">The sequence shown here is derived from an EMBL/GenBank/DDBJ whole genome shotgun (WGS) entry which is preliminary data.</text>
</comment>
<gene>
    <name evidence="2" type="ORF">BN381_80053</name>
</gene>
<dbReference type="Proteomes" id="UP000018291">
    <property type="component" value="Unassembled WGS sequence"/>
</dbReference>
<dbReference type="HOGENOM" id="CLU_2732528_0_0_11"/>
<keyword evidence="3" id="KW-1185">Reference proteome</keyword>
<dbReference type="AlphaFoldDB" id="R4Z463"/>
<evidence type="ECO:0000313" key="2">
    <source>
        <dbReference type="EMBL" id="CCM65523.1"/>
    </source>
</evidence>
<evidence type="ECO:0000313" key="3">
    <source>
        <dbReference type="Proteomes" id="UP000018291"/>
    </source>
</evidence>
<feature type="region of interest" description="Disordered" evidence="1">
    <location>
        <begin position="30"/>
        <end position="71"/>
    </location>
</feature>
<proteinExistence type="predicted"/>
<feature type="compositionally biased region" description="Low complexity" evidence="1">
    <location>
        <begin position="45"/>
        <end position="56"/>
    </location>
</feature>
<sequence length="71" mass="7109">MVVALDVGPGVGPGVGATPVMVVGAGVVLSLPEPNRSPSDPPHDATAPEPTMTTPASDASDLRPRPWSGLR</sequence>
<name>R4Z463_9ACTN</name>
<protein>
    <submittedName>
        <fullName evidence="2">Uncharacterized protein</fullName>
    </submittedName>
</protein>
<reference evidence="2 3" key="1">
    <citation type="journal article" date="2013" name="ISME J.">
        <title>Metabolic model for the filamentous 'Candidatus Microthrix parvicella' based on genomic and metagenomic analyses.</title>
        <authorList>
            <person name="Jon McIlroy S."/>
            <person name="Kristiansen R."/>
            <person name="Albertsen M."/>
            <person name="Michael Karst S."/>
            <person name="Rossetti S."/>
            <person name="Lund Nielsen J."/>
            <person name="Tandoi V."/>
            <person name="James Seviour R."/>
            <person name="Nielsen P.H."/>
        </authorList>
    </citation>
    <scope>NUCLEOTIDE SEQUENCE [LARGE SCALE GENOMIC DNA]</scope>
    <source>
        <strain evidence="2 3">RN1</strain>
    </source>
</reference>
<accession>R4Z463</accession>
<evidence type="ECO:0000256" key="1">
    <source>
        <dbReference type="SAM" id="MobiDB-lite"/>
    </source>
</evidence>